<keyword evidence="9" id="KW-0966">Cell projection</keyword>
<keyword evidence="8" id="KW-0732">Signal</keyword>
<evidence type="ECO:0000313" key="9">
    <source>
        <dbReference type="EMBL" id="KGJ97030.1"/>
    </source>
</evidence>
<evidence type="ECO:0000256" key="6">
    <source>
        <dbReference type="ARBA" id="ARBA00037937"/>
    </source>
</evidence>
<dbReference type="InterPro" id="IPR022781">
    <property type="entry name" value="Flagellar_biosynth_FliO"/>
</dbReference>
<feature type="signal peptide" evidence="8">
    <location>
        <begin position="1"/>
        <end position="36"/>
    </location>
</feature>
<keyword evidence="2 7" id="KW-0812">Transmembrane</keyword>
<comment type="caution">
    <text evidence="9">The sequence shown here is derived from an EMBL/GenBank/DDBJ whole genome shotgun (WGS) entry which is preliminary data.</text>
</comment>
<keyword evidence="5 7" id="KW-0975">Bacterial flagellum</keyword>
<organism evidence="9 10">
    <name type="scientific">Colwellia psychrerythraea</name>
    <name type="common">Vibrio psychroerythus</name>
    <dbReference type="NCBI Taxonomy" id="28229"/>
    <lineage>
        <taxon>Bacteria</taxon>
        <taxon>Pseudomonadati</taxon>
        <taxon>Pseudomonadota</taxon>
        <taxon>Gammaproteobacteria</taxon>
        <taxon>Alteromonadales</taxon>
        <taxon>Colwelliaceae</taxon>
        <taxon>Colwellia</taxon>
    </lineage>
</organism>
<dbReference type="GO" id="GO:0005886">
    <property type="term" value="C:plasma membrane"/>
    <property type="evidence" value="ECO:0007669"/>
    <property type="project" value="UniProtKB-SubCell"/>
</dbReference>
<keyword evidence="3 7" id="KW-1133">Transmembrane helix</keyword>
<keyword evidence="1 7" id="KW-1003">Cell membrane</keyword>
<feature type="chain" id="PRO_5001949307" description="Flagellar protein" evidence="8">
    <location>
        <begin position="37"/>
        <end position="187"/>
    </location>
</feature>
<evidence type="ECO:0000256" key="3">
    <source>
        <dbReference type="ARBA" id="ARBA00022989"/>
    </source>
</evidence>
<evidence type="ECO:0000256" key="7">
    <source>
        <dbReference type="RuleBase" id="RU362064"/>
    </source>
</evidence>
<protein>
    <recommendedName>
        <fullName evidence="7">Flagellar protein</fullName>
    </recommendedName>
</protein>
<dbReference type="InterPro" id="IPR052205">
    <property type="entry name" value="FliO/MopB"/>
</dbReference>
<dbReference type="NCBIfam" id="TIGR03500">
    <property type="entry name" value="FliO_TIGR"/>
    <property type="match status" value="1"/>
</dbReference>
<keyword evidence="9" id="KW-0282">Flagellum</keyword>
<dbReference type="GO" id="GO:0044781">
    <property type="term" value="P:bacterial-type flagellum organization"/>
    <property type="evidence" value="ECO:0007669"/>
    <property type="project" value="UniProtKB-UniRule"/>
</dbReference>
<dbReference type="EMBL" id="JQEC01000004">
    <property type="protein sequence ID" value="KGJ97030.1"/>
    <property type="molecule type" value="Genomic_DNA"/>
</dbReference>
<dbReference type="RefSeq" id="WP_231561973.1">
    <property type="nucleotide sequence ID" value="NZ_JQEC01000004.1"/>
</dbReference>
<comment type="subcellular location">
    <subcellularLocation>
        <location evidence="7">Cell membrane</location>
    </subcellularLocation>
    <subcellularLocation>
        <location evidence="7">Bacterial flagellum basal body</location>
    </subcellularLocation>
</comment>
<keyword evidence="4 7" id="KW-0472">Membrane</keyword>
<evidence type="ECO:0000256" key="1">
    <source>
        <dbReference type="ARBA" id="ARBA00022475"/>
    </source>
</evidence>
<feature type="transmembrane region" description="Helical" evidence="7">
    <location>
        <begin position="87"/>
        <end position="108"/>
    </location>
</feature>
<name>A0A099L3L4_COLPS</name>
<sequence length="187" mass="20421">MNVTRSRFKNIQSMTTKTMRIFLVTCCYLLSWAALAQSNTTNSIAGQNIVTENSSGQNVAITEVIEQESTAENSPQVGKHVRSNMNAGSMILSLLMVLALIIICAFVLKRFKFTQQGISQLKVITSLSLGTKERIMVVQVGEQQLLLGVTAGKITLLDKLSEPLVSQNITTGDLPKNILSFLSAKRS</sequence>
<dbReference type="Proteomes" id="UP000029868">
    <property type="component" value="Unassembled WGS sequence"/>
</dbReference>
<evidence type="ECO:0000256" key="4">
    <source>
        <dbReference type="ARBA" id="ARBA00023136"/>
    </source>
</evidence>
<dbReference type="AlphaFoldDB" id="A0A099L3L4"/>
<dbReference type="PANTHER" id="PTHR38766:SF1">
    <property type="entry name" value="FLAGELLAR PROTEIN FLIO"/>
    <property type="match status" value="1"/>
</dbReference>
<comment type="similarity">
    <text evidence="6 7">Belongs to the FliO/MopB family.</text>
</comment>
<dbReference type="PATRIC" id="fig|28229.3.peg.660"/>
<dbReference type="Pfam" id="PF04347">
    <property type="entry name" value="FliO"/>
    <property type="match status" value="1"/>
</dbReference>
<reference evidence="9 10" key="1">
    <citation type="submission" date="2014-08" db="EMBL/GenBank/DDBJ databases">
        <title>Genomic and Phenotypic Diversity of Colwellia psychrerythraea strains from Disparate Marine Basins.</title>
        <authorList>
            <person name="Techtmann S.M."/>
            <person name="Stelling S.C."/>
            <person name="Utturkar S.M."/>
            <person name="Alshibli N."/>
            <person name="Harris A."/>
            <person name="Brown S.D."/>
            <person name="Hazen T.C."/>
        </authorList>
    </citation>
    <scope>NUCLEOTIDE SEQUENCE [LARGE SCALE GENOMIC DNA]</scope>
    <source>
        <strain evidence="9 10">GAB14E</strain>
    </source>
</reference>
<dbReference type="GO" id="GO:0009425">
    <property type="term" value="C:bacterial-type flagellum basal body"/>
    <property type="evidence" value="ECO:0007669"/>
    <property type="project" value="UniProtKB-SubCell"/>
</dbReference>
<accession>A0A099L3L4</accession>
<evidence type="ECO:0000256" key="2">
    <source>
        <dbReference type="ARBA" id="ARBA00022692"/>
    </source>
</evidence>
<evidence type="ECO:0000313" key="10">
    <source>
        <dbReference type="Proteomes" id="UP000029868"/>
    </source>
</evidence>
<evidence type="ECO:0000256" key="5">
    <source>
        <dbReference type="ARBA" id="ARBA00023143"/>
    </source>
</evidence>
<keyword evidence="9" id="KW-0969">Cilium</keyword>
<evidence type="ECO:0000256" key="8">
    <source>
        <dbReference type="SAM" id="SignalP"/>
    </source>
</evidence>
<dbReference type="PANTHER" id="PTHR38766">
    <property type="entry name" value="FLAGELLAR PROTEIN FLIO"/>
    <property type="match status" value="1"/>
</dbReference>
<proteinExistence type="inferred from homology"/>
<gene>
    <name evidence="9" type="ORF">GAB14E_1498</name>
</gene>